<evidence type="ECO:0000313" key="2">
    <source>
        <dbReference type="EMBL" id="EDV99242.1"/>
    </source>
</evidence>
<name>B4JQR2_DROGR</name>
<keyword evidence="1" id="KW-0175">Coiled coil</keyword>
<feature type="coiled-coil region" evidence="1">
    <location>
        <begin position="261"/>
        <end position="288"/>
    </location>
</feature>
<dbReference type="InParanoid" id="B4JQR2"/>
<dbReference type="HOGENOM" id="CLU_467156_0_0_1"/>
<protein>
    <submittedName>
        <fullName evidence="2">GH13134</fullName>
    </submittedName>
</protein>
<evidence type="ECO:0000313" key="3">
    <source>
        <dbReference type="Proteomes" id="UP000001070"/>
    </source>
</evidence>
<dbReference type="PhylomeDB" id="B4JQR2"/>
<dbReference type="AlphaFoldDB" id="B4JQR2"/>
<organism evidence="3">
    <name type="scientific">Drosophila grimshawi</name>
    <name type="common">Hawaiian fruit fly</name>
    <name type="synonym">Idiomyia grimshawi</name>
    <dbReference type="NCBI Taxonomy" id="7222"/>
    <lineage>
        <taxon>Eukaryota</taxon>
        <taxon>Metazoa</taxon>
        <taxon>Ecdysozoa</taxon>
        <taxon>Arthropoda</taxon>
        <taxon>Hexapoda</taxon>
        <taxon>Insecta</taxon>
        <taxon>Pterygota</taxon>
        <taxon>Neoptera</taxon>
        <taxon>Endopterygota</taxon>
        <taxon>Diptera</taxon>
        <taxon>Brachycera</taxon>
        <taxon>Muscomorpha</taxon>
        <taxon>Ephydroidea</taxon>
        <taxon>Drosophilidae</taxon>
        <taxon>Drosophila</taxon>
        <taxon>Hawaiian Drosophila</taxon>
    </lineage>
</organism>
<dbReference type="OMA" id="FFDDIRT"/>
<reference evidence="2 3" key="1">
    <citation type="journal article" date="2007" name="Nature">
        <title>Evolution of genes and genomes on the Drosophila phylogeny.</title>
        <authorList>
            <consortium name="Drosophila 12 Genomes Consortium"/>
            <person name="Clark A.G."/>
            <person name="Eisen M.B."/>
            <person name="Smith D.R."/>
            <person name="Bergman C.M."/>
            <person name="Oliver B."/>
            <person name="Markow T.A."/>
            <person name="Kaufman T.C."/>
            <person name="Kellis M."/>
            <person name="Gelbart W."/>
            <person name="Iyer V.N."/>
            <person name="Pollard D.A."/>
            <person name="Sackton T.B."/>
            <person name="Larracuente A.M."/>
            <person name="Singh N.D."/>
            <person name="Abad J.P."/>
            <person name="Abt D.N."/>
            <person name="Adryan B."/>
            <person name="Aguade M."/>
            <person name="Akashi H."/>
            <person name="Anderson W.W."/>
            <person name="Aquadro C.F."/>
            <person name="Ardell D.H."/>
            <person name="Arguello R."/>
            <person name="Artieri C.G."/>
            <person name="Barbash D.A."/>
            <person name="Barker D."/>
            <person name="Barsanti P."/>
            <person name="Batterham P."/>
            <person name="Batzoglou S."/>
            <person name="Begun D."/>
            <person name="Bhutkar A."/>
            <person name="Blanco E."/>
            <person name="Bosak S.A."/>
            <person name="Bradley R.K."/>
            <person name="Brand A.D."/>
            <person name="Brent M.R."/>
            <person name="Brooks A.N."/>
            <person name="Brown R.H."/>
            <person name="Butlin R.K."/>
            <person name="Caggese C."/>
            <person name="Calvi B.R."/>
            <person name="Bernardo de Carvalho A."/>
            <person name="Caspi A."/>
            <person name="Castrezana S."/>
            <person name="Celniker S.E."/>
            <person name="Chang J.L."/>
            <person name="Chapple C."/>
            <person name="Chatterji S."/>
            <person name="Chinwalla A."/>
            <person name="Civetta A."/>
            <person name="Clifton S.W."/>
            <person name="Comeron J.M."/>
            <person name="Costello J.C."/>
            <person name="Coyne J.A."/>
            <person name="Daub J."/>
            <person name="David R.G."/>
            <person name="Delcher A.L."/>
            <person name="Delehaunty K."/>
            <person name="Do C.B."/>
            <person name="Ebling H."/>
            <person name="Edwards K."/>
            <person name="Eickbush T."/>
            <person name="Evans J.D."/>
            <person name="Filipski A."/>
            <person name="Findeiss S."/>
            <person name="Freyhult E."/>
            <person name="Fulton L."/>
            <person name="Fulton R."/>
            <person name="Garcia A.C."/>
            <person name="Gardiner A."/>
            <person name="Garfield D.A."/>
            <person name="Garvin B.E."/>
            <person name="Gibson G."/>
            <person name="Gilbert D."/>
            <person name="Gnerre S."/>
            <person name="Godfrey J."/>
            <person name="Good R."/>
            <person name="Gotea V."/>
            <person name="Gravely B."/>
            <person name="Greenberg A.J."/>
            <person name="Griffiths-Jones S."/>
            <person name="Gross S."/>
            <person name="Guigo R."/>
            <person name="Gustafson E.A."/>
            <person name="Haerty W."/>
            <person name="Hahn M.W."/>
            <person name="Halligan D.L."/>
            <person name="Halpern A.L."/>
            <person name="Halter G.M."/>
            <person name="Han M.V."/>
            <person name="Heger A."/>
            <person name="Hillier L."/>
            <person name="Hinrichs A.S."/>
            <person name="Holmes I."/>
            <person name="Hoskins R.A."/>
            <person name="Hubisz M.J."/>
            <person name="Hultmark D."/>
            <person name="Huntley M.A."/>
            <person name="Jaffe D.B."/>
            <person name="Jagadeeshan S."/>
            <person name="Jeck W.R."/>
            <person name="Johnson J."/>
            <person name="Jones C.D."/>
            <person name="Jordan W.C."/>
            <person name="Karpen G.H."/>
            <person name="Kataoka E."/>
            <person name="Keightley P.D."/>
            <person name="Kheradpour P."/>
            <person name="Kirkness E.F."/>
            <person name="Koerich L.B."/>
            <person name="Kristiansen K."/>
            <person name="Kudrna D."/>
            <person name="Kulathinal R.J."/>
            <person name="Kumar S."/>
            <person name="Kwok R."/>
            <person name="Lander E."/>
            <person name="Langley C.H."/>
            <person name="Lapoint R."/>
            <person name="Lazzaro B.P."/>
            <person name="Lee S.J."/>
            <person name="Levesque L."/>
            <person name="Li R."/>
            <person name="Lin C.F."/>
            <person name="Lin M.F."/>
            <person name="Lindblad-Toh K."/>
            <person name="Llopart A."/>
            <person name="Long M."/>
            <person name="Low L."/>
            <person name="Lozovsky E."/>
            <person name="Lu J."/>
            <person name="Luo M."/>
            <person name="Machado C.A."/>
            <person name="Makalowski W."/>
            <person name="Marzo M."/>
            <person name="Matsuda M."/>
            <person name="Matzkin L."/>
            <person name="McAllister B."/>
            <person name="McBride C.S."/>
            <person name="McKernan B."/>
            <person name="McKernan K."/>
            <person name="Mendez-Lago M."/>
            <person name="Minx P."/>
            <person name="Mollenhauer M.U."/>
            <person name="Montooth K."/>
            <person name="Mount S.M."/>
            <person name="Mu X."/>
            <person name="Myers E."/>
            <person name="Negre B."/>
            <person name="Newfeld S."/>
            <person name="Nielsen R."/>
            <person name="Noor M.A."/>
            <person name="O'Grady P."/>
            <person name="Pachter L."/>
            <person name="Papaceit M."/>
            <person name="Parisi M.J."/>
            <person name="Parisi M."/>
            <person name="Parts L."/>
            <person name="Pedersen J.S."/>
            <person name="Pesole G."/>
            <person name="Phillippy A.M."/>
            <person name="Ponting C.P."/>
            <person name="Pop M."/>
            <person name="Porcelli D."/>
            <person name="Powell J.R."/>
            <person name="Prohaska S."/>
            <person name="Pruitt K."/>
            <person name="Puig M."/>
            <person name="Quesneville H."/>
            <person name="Ram K.R."/>
            <person name="Rand D."/>
            <person name="Rasmussen M.D."/>
            <person name="Reed L.K."/>
            <person name="Reenan R."/>
            <person name="Reily A."/>
            <person name="Remington K.A."/>
            <person name="Rieger T.T."/>
            <person name="Ritchie M.G."/>
            <person name="Robin C."/>
            <person name="Rogers Y.H."/>
            <person name="Rohde C."/>
            <person name="Rozas J."/>
            <person name="Rubenfield M.J."/>
            <person name="Ruiz A."/>
            <person name="Russo S."/>
            <person name="Salzberg S.L."/>
            <person name="Sanchez-Gracia A."/>
            <person name="Saranga D.J."/>
            <person name="Sato H."/>
            <person name="Schaeffer S.W."/>
            <person name="Schatz M.C."/>
            <person name="Schlenke T."/>
            <person name="Schwartz R."/>
            <person name="Segarra C."/>
            <person name="Singh R.S."/>
            <person name="Sirot L."/>
            <person name="Sirota M."/>
            <person name="Sisneros N.B."/>
            <person name="Smith C.D."/>
            <person name="Smith T.F."/>
            <person name="Spieth J."/>
            <person name="Stage D.E."/>
            <person name="Stark A."/>
            <person name="Stephan W."/>
            <person name="Strausberg R.L."/>
            <person name="Strempel S."/>
            <person name="Sturgill D."/>
            <person name="Sutton G."/>
            <person name="Sutton G.G."/>
            <person name="Tao W."/>
            <person name="Teichmann S."/>
            <person name="Tobari Y.N."/>
            <person name="Tomimura Y."/>
            <person name="Tsolas J.M."/>
            <person name="Valente V.L."/>
            <person name="Venter E."/>
            <person name="Venter J.C."/>
            <person name="Vicario S."/>
            <person name="Vieira F.G."/>
            <person name="Vilella A.J."/>
            <person name="Villasante A."/>
            <person name="Walenz B."/>
            <person name="Wang J."/>
            <person name="Wasserman M."/>
            <person name="Watts T."/>
            <person name="Wilson D."/>
            <person name="Wilson R.K."/>
            <person name="Wing R.A."/>
            <person name="Wolfner M.F."/>
            <person name="Wong A."/>
            <person name="Wong G.K."/>
            <person name="Wu C.I."/>
            <person name="Wu G."/>
            <person name="Yamamoto D."/>
            <person name="Yang H.P."/>
            <person name="Yang S.P."/>
            <person name="Yorke J.A."/>
            <person name="Yoshida K."/>
            <person name="Zdobnov E."/>
            <person name="Zhang P."/>
            <person name="Zhang Y."/>
            <person name="Zimin A.V."/>
            <person name="Baldwin J."/>
            <person name="Abdouelleil A."/>
            <person name="Abdulkadir J."/>
            <person name="Abebe A."/>
            <person name="Abera B."/>
            <person name="Abreu J."/>
            <person name="Acer S.C."/>
            <person name="Aftuck L."/>
            <person name="Alexander A."/>
            <person name="An P."/>
            <person name="Anderson E."/>
            <person name="Anderson S."/>
            <person name="Arachi H."/>
            <person name="Azer M."/>
            <person name="Bachantsang P."/>
            <person name="Barry A."/>
            <person name="Bayul T."/>
            <person name="Berlin A."/>
            <person name="Bessette D."/>
            <person name="Bloom T."/>
            <person name="Blye J."/>
            <person name="Boguslavskiy L."/>
            <person name="Bonnet C."/>
            <person name="Boukhgalter B."/>
            <person name="Bourzgui I."/>
            <person name="Brown A."/>
            <person name="Cahill P."/>
            <person name="Channer S."/>
            <person name="Cheshatsang Y."/>
            <person name="Chuda L."/>
            <person name="Citroen M."/>
            <person name="Collymore A."/>
            <person name="Cooke P."/>
            <person name="Costello M."/>
            <person name="D'Aco K."/>
            <person name="Daza R."/>
            <person name="De Haan G."/>
            <person name="DeGray S."/>
            <person name="DeMaso C."/>
            <person name="Dhargay N."/>
            <person name="Dooley K."/>
            <person name="Dooley E."/>
            <person name="Doricent M."/>
            <person name="Dorje P."/>
            <person name="Dorjee K."/>
            <person name="Dupes A."/>
            <person name="Elong R."/>
            <person name="Falk J."/>
            <person name="Farina A."/>
            <person name="Faro S."/>
            <person name="Ferguson D."/>
            <person name="Fisher S."/>
            <person name="Foley C.D."/>
            <person name="Franke A."/>
            <person name="Friedrich D."/>
            <person name="Gadbois L."/>
            <person name="Gearin G."/>
            <person name="Gearin C.R."/>
            <person name="Giannoukos G."/>
            <person name="Goode T."/>
            <person name="Graham J."/>
            <person name="Grandbois E."/>
            <person name="Grewal S."/>
            <person name="Gyaltsen K."/>
            <person name="Hafez N."/>
            <person name="Hagos B."/>
            <person name="Hall J."/>
            <person name="Henson C."/>
            <person name="Hollinger A."/>
            <person name="Honan T."/>
            <person name="Huard M.D."/>
            <person name="Hughes L."/>
            <person name="Hurhula B."/>
            <person name="Husby M.E."/>
            <person name="Kamat A."/>
            <person name="Kanga B."/>
            <person name="Kashin S."/>
            <person name="Khazanovich D."/>
            <person name="Kisner P."/>
            <person name="Lance K."/>
            <person name="Lara M."/>
            <person name="Lee W."/>
            <person name="Lennon N."/>
            <person name="Letendre F."/>
            <person name="LeVine R."/>
            <person name="Lipovsky A."/>
            <person name="Liu X."/>
            <person name="Liu J."/>
            <person name="Liu S."/>
            <person name="Lokyitsang T."/>
            <person name="Lokyitsang Y."/>
            <person name="Lubonja R."/>
            <person name="Lui A."/>
            <person name="MacDonald P."/>
            <person name="Magnisalis V."/>
            <person name="Maru K."/>
            <person name="Matthews C."/>
            <person name="McCusker W."/>
            <person name="McDonough S."/>
            <person name="Mehta T."/>
            <person name="Meldrim J."/>
            <person name="Meneus L."/>
            <person name="Mihai O."/>
            <person name="Mihalev A."/>
            <person name="Mihova T."/>
            <person name="Mittelman R."/>
            <person name="Mlenga V."/>
            <person name="Montmayeur A."/>
            <person name="Mulrain L."/>
            <person name="Navidi A."/>
            <person name="Naylor J."/>
            <person name="Negash T."/>
            <person name="Nguyen T."/>
            <person name="Nguyen N."/>
            <person name="Nicol R."/>
            <person name="Norbu C."/>
            <person name="Norbu N."/>
            <person name="Novod N."/>
            <person name="O'Neill B."/>
            <person name="Osman S."/>
            <person name="Markiewicz E."/>
            <person name="Oyono O.L."/>
            <person name="Patti C."/>
            <person name="Phunkhang P."/>
            <person name="Pierre F."/>
            <person name="Priest M."/>
            <person name="Raghuraman S."/>
            <person name="Rege F."/>
            <person name="Reyes R."/>
            <person name="Rise C."/>
            <person name="Rogov P."/>
            <person name="Ross K."/>
            <person name="Ryan E."/>
            <person name="Settipalli S."/>
            <person name="Shea T."/>
            <person name="Sherpa N."/>
            <person name="Shi L."/>
            <person name="Shih D."/>
            <person name="Sparrow T."/>
            <person name="Spaulding J."/>
            <person name="Stalker J."/>
            <person name="Stange-Thomann N."/>
            <person name="Stavropoulos S."/>
            <person name="Stone C."/>
            <person name="Strader C."/>
            <person name="Tesfaye S."/>
            <person name="Thomson T."/>
            <person name="Thoulutsang Y."/>
            <person name="Thoulutsang D."/>
            <person name="Topham K."/>
            <person name="Topping I."/>
            <person name="Tsamla T."/>
            <person name="Vassiliev H."/>
            <person name="Vo A."/>
            <person name="Wangchuk T."/>
            <person name="Wangdi T."/>
            <person name="Weiand M."/>
            <person name="Wilkinson J."/>
            <person name="Wilson A."/>
            <person name="Yadav S."/>
            <person name="Young G."/>
            <person name="Yu Q."/>
            <person name="Zembek L."/>
            <person name="Zhong D."/>
            <person name="Zimmer A."/>
            <person name="Zwirko Z."/>
            <person name="Jaffe D.B."/>
            <person name="Alvarez P."/>
            <person name="Brockman W."/>
            <person name="Butler J."/>
            <person name="Chin C."/>
            <person name="Gnerre S."/>
            <person name="Grabherr M."/>
            <person name="Kleber M."/>
            <person name="Mauceli E."/>
            <person name="MacCallum I."/>
        </authorList>
    </citation>
    <scope>NUCLEOTIDE SEQUENCE [LARGE SCALE GENOMIC DNA]</scope>
    <source>
        <strain evidence="3">Tucson 15287-2541.00</strain>
    </source>
</reference>
<keyword evidence="3" id="KW-1185">Reference proteome</keyword>
<dbReference type="OrthoDB" id="7860528at2759"/>
<dbReference type="Proteomes" id="UP000001070">
    <property type="component" value="Unassembled WGS sequence"/>
</dbReference>
<sequence length="584" mass="65549">MAKVMQGGSALAQRISRLPGGGPPNSCQCRNDDDLTTRLNIPAPNGDKRTVCIVFDELDPIAALEKSYDLSAEFASRETIFVQHTGTQTDSITFTNSIIILEQNSLEDEDGRSELYPNVATQTSYREMMMTTINGNEKQETPSSTVKRDSTKSSANFQMYDKSEILNRPIKKTDVKLKETPVVSSKLRGIGSNHPNFLLNKGFWRRSLVSEYPKITVNSTKTEEDKIIELQTREMQTQCELEQDDKICKKCEFIPMLGSELSLLRYKLQRLEAHVDHLQESINVLNKEQDIKDHGQKQSEMKPNNKDSSGLVVICTASNSPVSVQNRTGLDIFRIPKQPHLETSSSITKRELNRFASIPNPDSQKESASTESFKPCTCNQIKSNGYSYCKSVATQVGQRSPILSSENELEVQPNFDHQLERQPSSVCQFCSGKEQSVSNDLTCELLQLIEKRPFKDIMLSILLRADNVYHVKVQLLESNRVLGCFLVSHAAIEEAITQGIFKEILTYSIIDVRNTIKPIGRPFGIPFEFVAKPRETLQNAAGTARSVKSQDRGIDQFITNVLGLRADELKKNPKKMNLIACGEE</sequence>
<dbReference type="EMBL" id="CH916372">
    <property type="protein sequence ID" value="EDV99242.1"/>
    <property type="molecule type" value="Genomic_DNA"/>
</dbReference>
<evidence type="ECO:0000256" key="1">
    <source>
        <dbReference type="SAM" id="Coils"/>
    </source>
</evidence>
<proteinExistence type="predicted"/>
<accession>B4JQR2</accession>
<dbReference type="KEGG" id="dgr:6566653"/>
<dbReference type="eggNOG" id="ENOG502T6ZA">
    <property type="taxonomic scope" value="Eukaryota"/>
</dbReference>
<gene>
    <name evidence="2" type="primary">Dgri\GH13134</name>
    <name evidence="2" type="ORF">Dgri_GH13134</name>
</gene>